<dbReference type="InterPro" id="IPR018312">
    <property type="entry name" value="Chromosome_initiator_DnaA_CS"/>
</dbReference>
<evidence type="ECO:0000256" key="3">
    <source>
        <dbReference type="ARBA" id="ARBA00022705"/>
    </source>
</evidence>
<evidence type="ECO:0000256" key="7">
    <source>
        <dbReference type="ARBA" id="ARBA00023125"/>
    </source>
</evidence>
<evidence type="ECO:0000313" key="16">
    <source>
        <dbReference type="Proteomes" id="UP000009888"/>
    </source>
</evidence>
<dbReference type="Gene3D" id="3.40.50.300">
    <property type="entry name" value="P-loop containing nucleotide triphosphate hydrolases"/>
    <property type="match status" value="1"/>
</dbReference>
<dbReference type="Gene3D" id="1.10.8.60">
    <property type="match status" value="1"/>
</dbReference>
<dbReference type="GO" id="GO:0006270">
    <property type="term" value="P:DNA replication initiation"/>
    <property type="evidence" value="ECO:0007669"/>
    <property type="project" value="UniProtKB-UniRule"/>
</dbReference>
<evidence type="ECO:0000259" key="13">
    <source>
        <dbReference type="SMART" id="SM00382"/>
    </source>
</evidence>
<feature type="binding site" evidence="8">
    <location>
        <position position="292"/>
    </location>
    <ligand>
        <name>ATP</name>
        <dbReference type="ChEBI" id="CHEBI:30616"/>
    </ligand>
</feature>
<comment type="subunit">
    <text evidence="8">Oligomerizes as a right-handed, spiral filament on DNA at oriC.</text>
</comment>
<dbReference type="SUPFAM" id="SSF52540">
    <property type="entry name" value="P-loop containing nucleoside triphosphate hydrolases"/>
    <property type="match status" value="1"/>
</dbReference>
<comment type="function">
    <text evidence="8 10">Plays an essential role in the initiation and regulation of chromosomal replication. ATP-DnaA binds to the origin of replication (oriC) to initiate formation of the DNA replication initiation complex once per cell cycle. Binds the DnaA box (a 9 base pair repeat at the origin) and separates the double-stranded (ds)DNA. Forms a right-handed helical filament on oriC DNA; dsDNA binds to the exterior of the filament while single-stranded (ss)DNA is stabiized in the filament's interior. The ATP-DnaA-oriC complex binds and stabilizes one strand of the AT-rich DNA unwinding element (DUE), permitting loading of DNA polymerase. After initiation quickly degrades to an ADP-DnaA complex that is not apt for DNA replication. Binds acidic phospholipids.</text>
</comment>
<dbReference type="CDD" id="cd06571">
    <property type="entry name" value="Bac_DnaA_C"/>
    <property type="match status" value="1"/>
</dbReference>
<dbReference type="HAMAP" id="MF_00377">
    <property type="entry name" value="DnaA_bact"/>
    <property type="match status" value="1"/>
</dbReference>
<comment type="subcellular location">
    <subcellularLocation>
        <location evidence="8">Cytoplasm</location>
    </subcellularLocation>
</comment>
<dbReference type="InterPro" id="IPR003593">
    <property type="entry name" value="AAA+_ATPase"/>
</dbReference>
<dbReference type="InterPro" id="IPR010921">
    <property type="entry name" value="Trp_repressor/repl_initiator"/>
</dbReference>
<evidence type="ECO:0000256" key="8">
    <source>
        <dbReference type="HAMAP-Rule" id="MF_00377"/>
    </source>
</evidence>
<evidence type="ECO:0000256" key="12">
    <source>
        <dbReference type="SAM" id="MobiDB-lite"/>
    </source>
</evidence>
<dbReference type="GO" id="GO:0005737">
    <property type="term" value="C:cytoplasm"/>
    <property type="evidence" value="ECO:0007669"/>
    <property type="project" value="UniProtKB-SubCell"/>
</dbReference>
<reference evidence="15 16" key="1">
    <citation type="submission" date="2012-09" db="EMBL/GenBank/DDBJ databases">
        <title>The Genome Sequence of Actinobaculum massiliae ACS-171-V-COL2.</title>
        <authorList>
            <consortium name="The Broad Institute Genome Sequencing Platform"/>
            <person name="Earl A."/>
            <person name="Ward D."/>
            <person name="Feldgarden M."/>
            <person name="Gevers D."/>
            <person name="Saerens B."/>
            <person name="Vaneechoutte M."/>
            <person name="Walker B."/>
            <person name="Young S.K."/>
            <person name="Zeng Q."/>
            <person name="Gargeya S."/>
            <person name="Fitzgerald M."/>
            <person name="Haas B."/>
            <person name="Abouelleil A."/>
            <person name="Alvarado L."/>
            <person name="Arachchi H.M."/>
            <person name="Berlin A."/>
            <person name="Chapman S.B."/>
            <person name="Goldberg J."/>
            <person name="Griggs A."/>
            <person name="Gujja S."/>
            <person name="Hansen M."/>
            <person name="Howarth C."/>
            <person name="Imamovic A."/>
            <person name="Larimer J."/>
            <person name="McCowen C."/>
            <person name="Montmayeur A."/>
            <person name="Murphy C."/>
            <person name="Neiman D."/>
            <person name="Pearson M."/>
            <person name="Priest M."/>
            <person name="Roberts A."/>
            <person name="Saif S."/>
            <person name="Shea T."/>
            <person name="Sisk P."/>
            <person name="Sykes S."/>
            <person name="Wortman J."/>
            <person name="Nusbaum C."/>
            <person name="Birren B."/>
        </authorList>
    </citation>
    <scope>NUCLEOTIDE SEQUENCE [LARGE SCALE GENOMIC DNA]</scope>
    <source>
        <strain evidence="16">ACS-171-V-Col2</strain>
    </source>
</reference>
<accession>K9EDZ1</accession>
<dbReference type="PATRIC" id="fig|883066.3.peg.807"/>
<evidence type="ECO:0000256" key="2">
    <source>
        <dbReference type="ARBA" id="ARBA00022490"/>
    </source>
</evidence>
<dbReference type="InterPro" id="IPR013317">
    <property type="entry name" value="DnaA_dom"/>
</dbReference>
<dbReference type="SUPFAM" id="SSF48295">
    <property type="entry name" value="TrpR-like"/>
    <property type="match status" value="1"/>
</dbReference>
<feature type="binding site" evidence="8">
    <location>
        <position position="293"/>
    </location>
    <ligand>
        <name>ATP</name>
        <dbReference type="ChEBI" id="CHEBI:30616"/>
    </ligand>
</feature>
<dbReference type="NCBIfam" id="TIGR00362">
    <property type="entry name" value="DnaA"/>
    <property type="match status" value="1"/>
</dbReference>
<dbReference type="CDD" id="cd00009">
    <property type="entry name" value="AAA"/>
    <property type="match status" value="1"/>
</dbReference>
<comment type="similarity">
    <text evidence="1 8 11">Belongs to the DnaA family.</text>
</comment>
<keyword evidence="7 8" id="KW-0238">DNA-binding</keyword>
<feature type="region of interest" description="Domain III, AAA+ region" evidence="8">
    <location>
        <begin position="246"/>
        <end position="462"/>
    </location>
</feature>
<dbReference type="RefSeq" id="WP_007000985.1">
    <property type="nucleotide sequence ID" value="NZ_JH992955.1"/>
</dbReference>
<protein>
    <recommendedName>
        <fullName evidence="8 9">Chromosomal replication initiator protein DnaA</fullName>
    </recommendedName>
</protein>
<dbReference type="Proteomes" id="UP000009888">
    <property type="component" value="Unassembled WGS sequence"/>
</dbReference>
<dbReference type="PANTHER" id="PTHR30050">
    <property type="entry name" value="CHROMOSOMAL REPLICATION INITIATOR PROTEIN DNAA"/>
    <property type="match status" value="1"/>
</dbReference>
<comment type="domain">
    <text evidence="8">Domain I is involved in oligomerization and binding regulators, domain II is flexibile and of varying length in different bacteria, domain III forms the AAA+ region, while domain IV binds dsDNA.</text>
</comment>
<feature type="domain" description="Chromosomal replication initiator DnaA C-terminal" evidence="14">
    <location>
        <begin position="491"/>
        <end position="560"/>
    </location>
</feature>
<dbReference type="Pfam" id="PF08299">
    <property type="entry name" value="Bac_DnaA_C"/>
    <property type="match status" value="1"/>
</dbReference>
<dbReference type="GO" id="GO:0006275">
    <property type="term" value="P:regulation of DNA replication"/>
    <property type="evidence" value="ECO:0007669"/>
    <property type="project" value="UniProtKB-UniRule"/>
</dbReference>
<keyword evidence="5 8" id="KW-0067">ATP-binding</keyword>
<evidence type="ECO:0000256" key="10">
    <source>
        <dbReference type="RuleBase" id="RU000577"/>
    </source>
</evidence>
<evidence type="ECO:0000259" key="14">
    <source>
        <dbReference type="SMART" id="SM00760"/>
    </source>
</evidence>
<dbReference type="EMBL" id="AGWL01000003">
    <property type="protein sequence ID" value="EKU95414.1"/>
    <property type="molecule type" value="Genomic_DNA"/>
</dbReference>
<feature type="region of interest" description="Disordered" evidence="12">
    <location>
        <begin position="90"/>
        <end position="168"/>
    </location>
</feature>
<dbReference type="PANTHER" id="PTHR30050:SF2">
    <property type="entry name" value="CHROMOSOMAL REPLICATION INITIATOR PROTEIN DNAA"/>
    <property type="match status" value="1"/>
</dbReference>
<feature type="region of interest" description="Domain IV, binds dsDNA" evidence="8">
    <location>
        <begin position="463"/>
        <end position="590"/>
    </location>
</feature>
<dbReference type="InterPro" id="IPR027417">
    <property type="entry name" value="P-loop_NTPase"/>
</dbReference>
<feature type="region of interest" description="Domain I, interacts with DnaA modulators" evidence="8">
    <location>
        <begin position="1"/>
        <end position="114"/>
    </location>
</feature>
<evidence type="ECO:0000256" key="4">
    <source>
        <dbReference type="ARBA" id="ARBA00022741"/>
    </source>
</evidence>
<feature type="binding site" evidence="8">
    <location>
        <position position="294"/>
    </location>
    <ligand>
        <name>ATP</name>
        <dbReference type="ChEBI" id="CHEBI:30616"/>
    </ligand>
</feature>
<evidence type="ECO:0000256" key="6">
    <source>
        <dbReference type="ARBA" id="ARBA00023121"/>
    </source>
</evidence>
<keyword evidence="4 8" id="KW-0547">Nucleotide-binding</keyword>
<evidence type="ECO:0000256" key="9">
    <source>
        <dbReference type="NCBIfam" id="TIGR00362"/>
    </source>
</evidence>
<dbReference type="GO" id="GO:0005524">
    <property type="term" value="F:ATP binding"/>
    <property type="evidence" value="ECO:0007669"/>
    <property type="project" value="UniProtKB-UniRule"/>
</dbReference>
<dbReference type="Gene3D" id="3.30.300.180">
    <property type="match status" value="1"/>
</dbReference>
<dbReference type="HOGENOM" id="CLU_026910_2_2_11"/>
<feature type="region of interest" description="Disordered" evidence="12">
    <location>
        <begin position="188"/>
        <end position="211"/>
    </location>
</feature>
<comment type="caution">
    <text evidence="15">The sequence shown here is derived from an EMBL/GenBank/DDBJ whole genome shotgun (WGS) entry which is preliminary data.</text>
</comment>
<keyword evidence="2 8" id="KW-0963">Cytoplasm</keyword>
<dbReference type="Pfam" id="PF00308">
    <property type="entry name" value="Bac_DnaA"/>
    <property type="match status" value="1"/>
</dbReference>
<dbReference type="SMART" id="SM00760">
    <property type="entry name" value="Bac_DnaA_C"/>
    <property type="match status" value="1"/>
</dbReference>
<feature type="compositionally biased region" description="Basic and acidic residues" evidence="12">
    <location>
        <begin position="145"/>
        <end position="154"/>
    </location>
</feature>
<evidence type="ECO:0000313" key="15">
    <source>
        <dbReference type="EMBL" id="EKU95414.1"/>
    </source>
</evidence>
<feature type="compositionally biased region" description="Low complexity" evidence="12">
    <location>
        <begin position="189"/>
        <end position="199"/>
    </location>
</feature>
<evidence type="ECO:0000256" key="5">
    <source>
        <dbReference type="ARBA" id="ARBA00022840"/>
    </source>
</evidence>
<proteinExistence type="inferred from homology"/>
<gene>
    <name evidence="8" type="primary">dnaA</name>
    <name evidence="15" type="ORF">HMPREF9233_00779</name>
</gene>
<dbReference type="InterPro" id="IPR020591">
    <property type="entry name" value="Chromosome_initiator_DnaA-like"/>
</dbReference>
<keyword evidence="6 8" id="KW-0446">Lipid-binding</keyword>
<feature type="binding site" evidence="8">
    <location>
        <position position="290"/>
    </location>
    <ligand>
        <name>ATP</name>
        <dbReference type="ChEBI" id="CHEBI:30616"/>
    </ligand>
</feature>
<dbReference type="STRING" id="202789.GCA_001457435_01347"/>
<dbReference type="GO" id="GO:0008289">
    <property type="term" value="F:lipid binding"/>
    <property type="evidence" value="ECO:0007669"/>
    <property type="project" value="UniProtKB-KW"/>
</dbReference>
<comment type="caution">
    <text evidence="8">Lacks conserved residue(s) required for the propagation of feature annotation.</text>
</comment>
<feature type="compositionally biased region" description="Low complexity" evidence="12">
    <location>
        <begin position="156"/>
        <end position="168"/>
    </location>
</feature>
<dbReference type="NCBIfam" id="NF010686">
    <property type="entry name" value="PRK14086.1"/>
    <property type="match status" value="1"/>
</dbReference>
<feature type="domain" description="AAA+ ATPase" evidence="13">
    <location>
        <begin position="279"/>
        <end position="413"/>
    </location>
</feature>
<dbReference type="InterPro" id="IPR001957">
    <property type="entry name" value="Chromosome_initiator_DnaA"/>
</dbReference>
<dbReference type="PROSITE" id="PS01008">
    <property type="entry name" value="DNAA"/>
    <property type="match status" value="1"/>
</dbReference>
<name>K9EDZ1_9ACTO</name>
<keyword evidence="16" id="KW-1185">Reference proteome</keyword>
<dbReference type="FunFam" id="1.10.8.60:FF:000003">
    <property type="entry name" value="Chromosomal replication initiator protein DnaA"/>
    <property type="match status" value="1"/>
</dbReference>
<dbReference type="FunFam" id="3.40.50.300:FF:000668">
    <property type="entry name" value="Chromosomal replication initiator protein DnaA"/>
    <property type="match status" value="1"/>
</dbReference>
<dbReference type="InterPro" id="IPR038454">
    <property type="entry name" value="DnaA_N_sf"/>
</dbReference>
<dbReference type="InterPro" id="IPR013159">
    <property type="entry name" value="DnaA_C"/>
</dbReference>
<dbReference type="Gene3D" id="1.10.1750.10">
    <property type="match status" value="1"/>
</dbReference>
<sequence>MSDSNPAQDAWLAAMELLRAEDTLSDSQAAFVRMAHPLATADDIFMVTVGSDFVKNWIEEHVSAQMAEKLSAILARSIRIVISVDPSINETNLSSSPSEPAPARQNATPVDQAAEVPGHQTPETPHAVPTAPAQGENPGSASGEPARHGGREGEESTSWDGSSQWSSGSEATSYVDLIAARGHLDRGYQQQAAPAQSSQRFRYGNSSTGNATVEAARDASAAASYTRTTPEEADDPTFAARSHKAGLNPKYTFDNFVIGDSNRFPTATSLAVAESPGTSYNPLFLYSDSGMGKTHLMHAIGNYALALYPEINVRYVSAEEFTNAFINAVRDARQSEFKDFFRNVDILLIDDIQFIGGRESTVEEFFHTFNALTNQNKQIVITSDVAPNLLNGFGERMLSRFNSGVVASIDRPNLETRVAILEKKSHADGINVPRDVQEYIATNMTTNVREMEGALRRVTAYADLSKQPVSLSLAEMVLKDLISDPESVEIQPSVIMAHTANYFRVTIEDLTSSDRSRLPTTARQIAMYLCREMTDLSLPKIGAIFGGRDHTTVMHAYRKIDKQMAERQTTYNQVSELSVRIKQDATGNGS</sequence>
<dbReference type="FunFam" id="1.10.1750.10:FF:000002">
    <property type="entry name" value="Chromosomal replication initiator protein DnaA"/>
    <property type="match status" value="1"/>
</dbReference>
<dbReference type="PRINTS" id="PR00051">
    <property type="entry name" value="DNAA"/>
</dbReference>
<keyword evidence="3 8" id="KW-0235">DNA replication</keyword>
<dbReference type="GO" id="GO:0005886">
    <property type="term" value="C:plasma membrane"/>
    <property type="evidence" value="ECO:0007669"/>
    <property type="project" value="TreeGrafter"/>
</dbReference>
<dbReference type="eggNOG" id="COG0593">
    <property type="taxonomic scope" value="Bacteria"/>
</dbReference>
<dbReference type="AlphaFoldDB" id="K9EDZ1"/>
<dbReference type="SMART" id="SM00382">
    <property type="entry name" value="AAA"/>
    <property type="match status" value="1"/>
</dbReference>
<organism evidence="15 16">
    <name type="scientific">Actinobaculum massiliense ACS-171-V-Col2</name>
    <dbReference type="NCBI Taxonomy" id="883066"/>
    <lineage>
        <taxon>Bacteria</taxon>
        <taxon>Bacillati</taxon>
        <taxon>Actinomycetota</taxon>
        <taxon>Actinomycetes</taxon>
        <taxon>Actinomycetales</taxon>
        <taxon>Actinomycetaceae</taxon>
        <taxon>Actinobaculum</taxon>
    </lineage>
</organism>
<dbReference type="GO" id="GO:0003688">
    <property type="term" value="F:DNA replication origin binding"/>
    <property type="evidence" value="ECO:0007669"/>
    <property type="project" value="UniProtKB-UniRule"/>
</dbReference>
<evidence type="ECO:0000256" key="11">
    <source>
        <dbReference type="RuleBase" id="RU004227"/>
    </source>
</evidence>
<evidence type="ECO:0000256" key="1">
    <source>
        <dbReference type="ARBA" id="ARBA00006583"/>
    </source>
</evidence>